<evidence type="ECO:0000313" key="3">
    <source>
        <dbReference type="Proteomes" id="UP000639396"/>
    </source>
</evidence>
<dbReference type="SUPFAM" id="SSF51126">
    <property type="entry name" value="Pectin lyase-like"/>
    <property type="match status" value="1"/>
</dbReference>
<comment type="caution">
    <text evidence="2">The sequence shown here is derived from an EMBL/GenBank/DDBJ whole genome shotgun (WGS) entry which is preliminary data.</text>
</comment>
<dbReference type="Pfam" id="PF12708">
    <property type="entry name" value="Pect-lyase_RHGA_epim"/>
    <property type="match status" value="1"/>
</dbReference>
<sequence length="518" mass="56888">MSLVQGMNVKWFGATGDGVTDDSDIINAVLQQFSNVYMPPEHTYCITKPLIVPDGKSLYSSGTGAVIKMLTPNTAGIEVGQLSSMDTFTIIPAVGNTDEEGCAVRIRASPTSTRARISNLYIKGVDFTSNGIFAKINQDTIAFSVIENICCERLKNAIRFESTASPQTTYVNGNIINNIVVRSTVRAFYFGKGSEANVINNIQYNAGVSAVEVMYVETNFNQFNGWFYDLGADGYSDKLATFAGTAQGNIIRSAGVYQTNWKIIDNSNLKNNYFQNDHSHVHEQIAMSSYLPHAFLTSADHKKWGYWFRFKPYEGEQDNILAYGDKINTVTNEGVPLAGGQLGKAFDPFGYLSTNKPYWQPGTGQQAVVDIAIQEPNTAAKRLDFMQVVFSAGAEAKYVKFQYFDPDTSAWKLAKEITNNDKRFAYWHMDVQAISRVSKLRFTLGDPAVPATGIKVERFVARMLCSTGLTFVPRGGGTIVGDMDFYNAGVGPVVTTPDGTKKYRLGVDNNGALTVVLV</sequence>
<feature type="domain" description="Rhamnogalacturonase A/B/Epimerase-like pectate lyase" evidence="1">
    <location>
        <begin position="7"/>
        <end position="215"/>
    </location>
</feature>
<dbReference type="RefSeq" id="WP_190932451.1">
    <property type="nucleotide sequence ID" value="NZ_JACXJA010000073.1"/>
</dbReference>
<gene>
    <name evidence="2" type="ORF">IDH45_33195</name>
</gene>
<reference evidence="2" key="1">
    <citation type="submission" date="2020-09" db="EMBL/GenBank/DDBJ databases">
        <title>A novel bacterium of genus Paenibacillus, isolated from South China Sea.</title>
        <authorList>
            <person name="Huang H."/>
            <person name="Mo K."/>
            <person name="Hu Y."/>
        </authorList>
    </citation>
    <scope>NUCLEOTIDE SEQUENCE</scope>
    <source>
        <strain evidence="2">IB182363</strain>
    </source>
</reference>
<dbReference type="InterPro" id="IPR011050">
    <property type="entry name" value="Pectin_lyase_fold/virulence"/>
</dbReference>
<dbReference type="AlphaFoldDB" id="A0A927H319"/>
<evidence type="ECO:0000259" key="1">
    <source>
        <dbReference type="Pfam" id="PF12708"/>
    </source>
</evidence>
<proteinExistence type="predicted"/>
<organism evidence="2 3">
    <name type="scientific">Paenibacillus oceani</name>
    <dbReference type="NCBI Taxonomy" id="2772510"/>
    <lineage>
        <taxon>Bacteria</taxon>
        <taxon>Bacillati</taxon>
        <taxon>Bacillota</taxon>
        <taxon>Bacilli</taxon>
        <taxon>Bacillales</taxon>
        <taxon>Paenibacillaceae</taxon>
        <taxon>Paenibacillus</taxon>
    </lineage>
</organism>
<dbReference type="Proteomes" id="UP000639396">
    <property type="component" value="Unassembled WGS sequence"/>
</dbReference>
<name>A0A927H319_9BACL</name>
<evidence type="ECO:0000313" key="2">
    <source>
        <dbReference type="EMBL" id="MBD2866836.1"/>
    </source>
</evidence>
<dbReference type="InterPro" id="IPR024535">
    <property type="entry name" value="RHGA/B-epi-like_pectate_lyase"/>
</dbReference>
<dbReference type="InterPro" id="IPR012334">
    <property type="entry name" value="Pectin_lyas_fold"/>
</dbReference>
<protein>
    <recommendedName>
        <fullName evidence="1">Rhamnogalacturonase A/B/Epimerase-like pectate lyase domain-containing protein</fullName>
    </recommendedName>
</protein>
<dbReference type="EMBL" id="JACXJA010000073">
    <property type="protein sequence ID" value="MBD2866836.1"/>
    <property type="molecule type" value="Genomic_DNA"/>
</dbReference>
<dbReference type="Gene3D" id="2.160.20.10">
    <property type="entry name" value="Single-stranded right-handed beta-helix, Pectin lyase-like"/>
    <property type="match status" value="1"/>
</dbReference>
<accession>A0A927H319</accession>
<keyword evidence="3" id="KW-1185">Reference proteome</keyword>